<organism evidence="1 2">
    <name type="scientific">Pristionchus fissidentatus</name>
    <dbReference type="NCBI Taxonomy" id="1538716"/>
    <lineage>
        <taxon>Eukaryota</taxon>
        <taxon>Metazoa</taxon>
        <taxon>Ecdysozoa</taxon>
        <taxon>Nematoda</taxon>
        <taxon>Chromadorea</taxon>
        <taxon>Rhabditida</taxon>
        <taxon>Rhabditina</taxon>
        <taxon>Diplogasteromorpha</taxon>
        <taxon>Diplogasteroidea</taxon>
        <taxon>Neodiplogasteridae</taxon>
        <taxon>Pristionchus</taxon>
    </lineage>
</organism>
<sequence length="228" mass="25303">MPQVSSSPPPNPFDASLSTFNQLLPSTNFNTLKPNTSYRRCGRVRQSTADCPDGRICSSYKHLGEHRITCPHGHIAVELPDGHLELMMSSLVCPEGISEWTAENSNGDLGQRVGSDVTITCIQANQLQGMRGKDQFVQLQTCSPASFLVDMDDQCMLYECEEGKTLFVRSRYGWQPSSHLVCGPGGEYLAEGKDNVGTTPTVTCVIEGESLYAQHQRRRAHRRKFYSN</sequence>
<dbReference type="AlphaFoldDB" id="A0AAV5WCL7"/>
<evidence type="ECO:0000313" key="1">
    <source>
        <dbReference type="EMBL" id="GMT28093.1"/>
    </source>
</evidence>
<dbReference type="Proteomes" id="UP001432322">
    <property type="component" value="Unassembled WGS sequence"/>
</dbReference>
<accession>A0AAV5WCL7</accession>
<reference evidence="1" key="1">
    <citation type="submission" date="2023-10" db="EMBL/GenBank/DDBJ databases">
        <title>Genome assembly of Pristionchus species.</title>
        <authorList>
            <person name="Yoshida K."/>
            <person name="Sommer R.J."/>
        </authorList>
    </citation>
    <scope>NUCLEOTIDE SEQUENCE</scope>
    <source>
        <strain evidence="1">RS5133</strain>
    </source>
</reference>
<evidence type="ECO:0008006" key="3">
    <source>
        <dbReference type="Google" id="ProtNLM"/>
    </source>
</evidence>
<dbReference type="EMBL" id="BTSY01000005">
    <property type="protein sequence ID" value="GMT28093.1"/>
    <property type="molecule type" value="Genomic_DNA"/>
</dbReference>
<name>A0AAV5WCL7_9BILA</name>
<gene>
    <name evidence="1" type="ORF">PFISCL1PPCAC_19390</name>
</gene>
<protein>
    <recommendedName>
        <fullName evidence="3">Sushi domain-containing protein</fullName>
    </recommendedName>
</protein>
<comment type="caution">
    <text evidence="1">The sequence shown here is derived from an EMBL/GenBank/DDBJ whole genome shotgun (WGS) entry which is preliminary data.</text>
</comment>
<keyword evidence="2" id="KW-1185">Reference proteome</keyword>
<proteinExistence type="predicted"/>
<evidence type="ECO:0000313" key="2">
    <source>
        <dbReference type="Proteomes" id="UP001432322"/>
    </source>
</evidence>